<dbReference type="InterPro" id="IPR001647">
    <property type="entry name" value="HTH_TetR"/>
</dbReference>
<dbReference type="Proteomes" id="UP000321085">
    <property type="component" value="Unassembled WGS sequence"/>
</dbReference>
<evidence type="ECO:0000313" key="6">
    <source>
        <dbReference type="Proteomes" id="UP000321085"/>
    </source>
</evidence>
<keyword evidence="1 2" id="KW-0238">DNA-binding</keyword>
<dbReference type="SUPFAM" id="SSF46689">
    <property type="entry name" value="Homeodomain-like"/>
    <property type="match status" value="1"/>
</dbReference>
<evidence type="ECO:0000259" key="4">
    <source>
        <dbReference type="PROSITE" id="PS50977"/>
    </source>
</evidence>
<sequence>MLNDAKKARAGRTREVEDPSAQAPKRTKLTRAQKKEQIRAALFAAAAKVVGEHGYSNAQVAMITAQASVAQGTFYNYFESQQDLLDQLLPTVGQAMLAFIKEASSDAASEVEREEKSFRAFFEFLKINPDFYRILYEAEVFAPEAYQKHNEAVARGYVRVLERAMNRGELRISDKRELEAVAQMLMGARHYLCMRFGRRGRGGISLPEWVVDAYMTVVKGGIYR</sequence>
<dbReference type="Pfam" id="PF00440">
    <property type="entry name" value="TetR_N"/>
    <property type="match status" value="1"/>
</dbReference>
<evidence type="ECO:0000313" key="5">
    <source>
        <dbReference type="EMBL" id="GEO16697.1"/>
    </source>
</evidence>
<evidence type="ECO:0000256" key="3">
    <source>
        <dbReference type="SAM" id="MobiDB-lite"/>
    </source>
</evidence>
<dbReference type="AlphaFoldDB" id="A0A512BXV9"/>
<gene>
    <name evidence="5" type="ORF">MAE02_43930</name>
</gene>
<feature type="DNA-binding region" description="H-T-H motif" evidence="2">
    <location>
        <begin position="59"/>
        <end position="78"/>
    </location>
</feature>
<dbReference type="RefSeq" id="WP_210250120.1">
    <property type="nucleotide sequence ID" value="NZ_BJYU01000072.1"/>
</dbReference>
<dbReference type="SUPFAM" id="SSF48498">
    <property type="entry name" value="Tetracyclin repressor-like, C-terminal domain"/>
    <property type="match status" value="1"/>
</dbReference>
<evidence type="ECO:0000256" key="2">
    <source>
        <dbReference type="PROSITE-ProRule" id="PRU00335"/>
    </source>
</evidence>
<dbReference type="PRINTS" id="PR00455">
    <property type="entry name" value="HTHTETR"/>
</dbReference>
<dbReference type="PANTHER" id="PTHR43479">
    <property type="entry name" value="ACREF/ENVCD OPERON REPRESSOR-RELATED"/>
    <property type="match status" value="1"/>
</dbReference>
<comment type="caution">
    <text evidence="5">The sequence shown here is derived from an EMBL/GenBank/DDBJ whole genome shotgun (WGS) entry which is preliminary data.</text>
</comment>
<protein>
    <submittedName>
        <fullName evidence="5">TetR family transcriptional regulator</fullName>
    </submittedName>
</protein>
<keyword evidence="6" id="KW-1185">Reference proteome</keyword>
<feature type="compositionally biased region" description="Basic and acidic residues" evidence="3">
    <location>
        <begin position="1"/>
        <end position="17"/>
    </location>
</feature>
<dbReference type="Gene3D" id="1.10.10.60">
    <property type="entry name" value="Homeodomain-like"/>
    <property type="match status" value="1"/>
</dbReference>
<reference evidence="5 6" key="1">
    <citation type="submission" date="2019-07" db="EMBL/GenBank/DDBJ databases">
        <title>Whole genome shotgun sequence of Microvirga aerophila NBRC 106136.</title>
        <authorList>
            <person name="Hosoyama A."/>
            <person name="Uohara A."/>
            <person name="Ohji S."/>
            <person name="Ichikawa N."/>
        </authorList>
    </citation>
    <scope>NUCLEOTIDE SEQUENCE [LARGE SCALE GENOMIC DNA]</scope>
    <source>
        <strain evidence="5 6">NBRC 106136</strain>
    </source>
</reference>
<dbReference type="EMBL" id="BJYU01000072">
    <property type="protein sequence ID" value="GEO16697.1"/>
    <property type="molecule type" value="Genomic_DNA"/>
</dbReference>
<dbReference type="PANTHER" id="PTHR43479:SF11">
    <property type="entry name" value="ACREF_ENVCD OPERON REPRESSOR-RELATED"/>
    <property type="match status" value="1"/>
</dbReference>
<dbReference type="GO" id="GO:0003677">
    <property type="term" value="F:DNA binding"/>
    <property type="evidence" value="ECO:0007669"/>
    <property type="project" value="UniProtKB-UniRule"/>
</dbReference>
<proteinExistence type="predicted"/>
<accession>A0A512BXV9</accession>
<organism evidence="5 6">
    <name type="scientific">Microvirga aerophila</name>
    <dbReference type="NCBI Taxonomy" id="670291"/>
    <lineage>
        <taxon>Bacteria</taxon>
        <taxon>Pseudomonadati</taxon>
        <taxon>Pseudomonadota</taxon>
        <taxon>Alphaproteobacteria</taxon>
        <taxon>Hyphomicrobiales</taxon>
        <taxon>Methylobacteriaceae</taxon>
        <taxon>Microvirga</taxon>
    </lineage>
</organism>
<dbReference type="InterPro" id="IPR050624">
    <property type="entry name" value="HTH-type_Tx_Regulator"/>
</dbReference>
<evidence type="ECO:0000256" key="1">
    <source>
        <dbReference type="ARBA" id="ARBA00023125"/>
    </source>
</evidence>
<dbReference type="InterPro" id="IPR009057">
    <property type="entry name" value="Homeodomain-like_sf"/>
</dbReference>
<name>A0A512BXV9_9HYPH</name>
<dbReference type="Gene3D" id="1.10.357.10">
    <property type="entry name" value="Tetracycline Repressor, domain 2"/>
    <property type="match status" value="1"/>
</dbReference>
<dbReference type="InterPro" id="IPR036271">
    <property type="entry name" value="Tet_transcr_reg_TetR-rel_C_sf"/>
</dbReference>
<dbReference type="PROSITE" id="PS50977">
    <property type="entry name" value="HTH_TETR_2"/>
    <property type="match status" value="1"/>
</dbReference>
<feature type="domain" description="HTH tetR-type" evidence="4">
    <location>
        <begin position="36"/>
        <end position="96"/>
    </location>
</feature>
<feature type="region of interest" description="Disordered" evidence="3">
    <location>
        <begin position="1"/>
        <end position="33"/>
    </location>
</feature>